<name>A0A1S3NYF7_SALSA</name>
<sequence>MTHDSPNQHTKLLSFHGDILTFQCKLPNPRDGESRRRSELAFSRLTFQQDGCTFLKGSGGMAVINRKSSSDVDIVACTFALHVTNRVTSPCILLIQSKKGDVFKYSLLTLSSSNRLEPHMEFKLPYRMKDNVTILQGPTVLWRHAGIVFYTSLQAGEVRQIPIKLSLNCIGEFPLNKRKIFILGYQTQSKECLKDQLDAPGGSKTMGYFVEDGQVFNADLILPHAYSSITQCVFVISAEEVNSVLKSTVVAATSKKQLVYFENGIPREVASCWSGVSSLHVDDFLSCGTDQMLLVFGSQSPPVDPVDLFLITDLCGTTYSHGQESSEGQQASDTAQENYLLTVQALQSRLQSGLTLLQDLQRDVRVKERVLRQSVQALTDLVSGREHILTQTEQEGLVSLWDDEPEDEAIHEKRQVMPVVPPPLVDSLWHRVIEDRLIVGVILSTESTISTESVTLSILRERGQSQTPAVIQTHSQASWFPTPSPSTPSPLSPCSHTEPAAKRSRRAGASGARATHRLAVTAVTDLTPLLTSGSVKCPIMLHYVHRQGSSASVTAPGPTVVQCGQIQVDIQVKHHPQLMTNSQLTTDEAREDLLSLLAVLDAWTFLIHSPDHTLCDVAGWIQTSMPCERLEISPHYLLANPAGPSAVMLFHWQHKTPFQGELSVHCSQFKVLQFLDSLFGFLPASCSILPLRQRGGDRTAPRLAHSLEKEVLSLKQGMSSLLHGEEEEMEEGKKSSGVKKMEPPDPGSAEGLQRCREEWQRDRERSRRLLSPLVGVERYRRLTQSLTQVQLEGDVAALLETQTLI</sequence>
<dbReference type="Proteomes" id="UP001652741">
    <property type="component" value="Chromosome ssa21"/>
</dbReference>
<dbReference type="GO" id="GO:0043240">
    <property type="term" value="C:Fanconi anaemia nuclear complex"/>
    <property type="evidence" value="ECO:0007669"/>
    <property type="project" value="InterPro"/>
</dbReference>
<dbReference type="GeneID" id="106582095"/>
<feature type="compositionally biased region" description="Pro residues" evidence="1">
    <location>
        <begin position="482"/>
        <end position="491"/>
    </location>
</feature>
<gene>
    <name evidence="3" type="primary">fancb</name>
</gene>
<organism evidence="2 3">
    <name type="scientific">Salmo salar</name>
    <name type="common">Atlantic salmon</name>
    <dbReference type="NCBI Taxonomy" id="8030"/>
    <lineage>
        <taxon>Eukaryota</taxon>
        <taxon>Metazoa</taxon>
        <taxon>Chordata</taxon>
        <taxon>Craniata</taxon>
        <taxon>Vertebrata</taxon>
        <taxon>Euteleostomi</taxon>
        <taxon>Actinopterygii</taxon>
        <taxon>Neopterygii</taxon>
        <taxon>Teleostei</taxon>
        <taxon>Protacanthopterygii</taxon>
        <taxon>Salmoniformes</taxon>
        <taxon>Salmonidae</taxon>
        <taxon>Salmoninae</taxon>
        <taxon>Salmo</taxon>
    </lineage>
</organism>
<protein>
    <submittedName>
        <fullName evidence="3">Fanconi anemia group B protein isoform X2</fullName>
    </submittedName>
</protein>
<dbReference type="RefSeq" id="XP_014020310.2">
    <property type="nucleotide sequence ID" value="XM_014164835.2"/>
</dbReference>
<accession>A0A1S3NYF7</accession>
<feature type="region of interest" description="Disordered" evidence="1">
    <location>
        <begin position="724"/>
        <end position="755"/>
    </location>
</feature>
<keyword evidence="2" id="KW-1185">Reference proteome</keyword>
<evidence type="ECO:0000313" key="3">
    <source>
        <dbReference type="RefSeq" id="XP_014020310.2"/>
    </source>
</evidence>
<dbReference type="AlphaFoldDB" id="A0A1S3NYF7"/>
<dbReference type="CTD" id="2187"/>
<dbReference type="PANTHER" id="PTHR28450:SF1">
    <property type="entry name" value="FANCONI ANEMIA GROUP B PROTEIN"/>
    <property type="match status" value="1"/>
</dbReference>
<dbReference type="GO" id="GO:0036297">
    <property type="term" value="P:interstrand cross-link repair"/>
    <property type="evidence" value="ECO:0007669"/>
    <property type="project" value="InterPro"/>
</dbReference>
<feature type="compositionally biased region" description="Basic and acidic residues" evidence="1">
    <location>
        <begin position="731"/>
        <end position="743"/>
    </location>
</feature>
<dbReference type="PANTHER" id="PTHR28450">
    <property type="entry name" value="FANCONI ANEMIA GROUP B PROTEIN"/>
    <property type="match status" value="1"/>
</dbReference>
<dbReference type="GO" id="GO:2000042">
    <property type="term" value="P:negative regulation of double-strand break repair via homologous recombination"/>
    <property type="evidence" value="ECO:0007669"/>
    <property type="project" value="TreeGrafter"/>
</dbReference>
<evidence type="ECO:0000256" key="1">
    <source>
        <dbReference type="SAM" id="MobiDB-lite"/>
    </source>
</evidence>
<evidence type="ECO:0000313" key="2">
    <source>
        <dbReference type="Proteomes" id="UP001652741"/>
    </source>
</evidence>
<dbReference type="GO" id="GO:1990414">
    <property type="term" value="P:replication-born double-strand break repair via sister chromatid exchange"/>
    <property type="evidence" value="ECO:0007669"/>
    <property type="project" value="TreeGrafter"/>
</dbReference>
<dbReference type="InterPro" id="IPR033333">
    <property type="entry name" value="FANCB"/>
</dbReference>
<reference evidence="3" key="1">
    <citation type="submission" date="2025-08" db="UniProtKB">
        <authorList>
            <consortium name="RefSeq"/>
        </authorList>
    </citation>
    <scope>IDENTIFICATION</scope>
</reference>
<proteinExistence type="predicted"/>
<dbReference type="GO" id="GO:1905168">
    <property type="term" value="P:positive regulation of double-strand break repair via homologous recombination"/>
    <property type="evidence" value="ECO:0007669"/>
    <property type="project" value="TreeGrafter"/>
</dbReference>
<feature type="region of interest" description="Disordered" evidence="1">
    <location>
        <begin position="476"/>
        <end position="513"/>
    </location>
</feature>